<dbReference type="Pfam" id="PF02582">
    <property type="entry name" value="DUF155"/>
    <property type="match status" value="1"/>
</dbReference>
<reference evidence="5 7" key="1">
    <citation type="submission" date="2020-01" db="EMBL/GenBank/DDBJ databases">
        <authorList>
            <consortium name="DOE Joint Genome Institute"/>
            <person name="Haridas S."/>
            <person name="Albert R."/>
            <person name="Binder M."/>
            <person name="Bloem J."/>
            <person name="Labutti K."/>
            <person name="Salamov A."/>
            <person name="Andreopoulos B."/>
            <person name="Baker S.E."/>
            <person name="Barry K."/>
            <person name="Bills G."/>
            <person name="Bluhm B.H."/>
            <person name="Cannon C."/>
            <person name="Castanera R."/>
            <person name="Culley D.E."/>
            <person name="Daum C."/>
            <person name="Ezra D."/>
            <person name="Gonzalez J.B."/>
            <person name="Henrissat B."/>
            <person name="Kuo A."/>
            <person name="Liang C."/>
            <person name="Lipzen A."/>
            <person name="Lutzoni F."/>
            <person name="Magnuson J."/>
            <person name="Mondo S."/>
            <person name="Nolan M."/>
            <person name="Ohm R."/>
            <person name="Pangilinan J."/>
            <person name="Park H.-J."/>
            <person name="Ramirez L."/>
            <person name="Alfaro M."/>
            <person name="Sun H."/>
            <person name="Tritt A."/>
            <person name="Yoshinaga Y."/>
            <person name="Zwiers L.-H."/>
            <person name="Turgeon B.G."/>
            <person name="Goodwin S.B."/>
            <person name="Spatafora J.W."/>
            <person name="Crous P.W."/>
            <person name="Grigoriev I.V."/>
        </authorList>
    </citation>
    <scope>NUCLEOTIDE SEQUENCE</scope>
    <source>
        <strain evidence="5 7">CBS 781.70</strain>
    </source>
</reference>
<organism evidence="5">
    <name type="scientific">Eremomyces bilateralis CBS 781.70</name>
    <dbReference type="NCBI Taxonomy" id="1392243"/>
    <lineage>
        <taxon>Eukaryota</taxon>
        <taxon>Fungi</taxon>
        <taxon>Dikarya</taxon>
        <taxon>Ascomycota</taxon>
        <taxon>Pezizomycotina</taxon>
        <taxon>Dothideomycetes</taxon>
        <taxon>Dothideomycetes incertae sedis</taxon>
        <taxon>Eremomycetales</taxon>
        <taxon>Eremomycetaceae</taxon>
        <taxon>Eremomyces</taxon>
    </lineage>
</organism>
<feature type="compositionally biased region" description="Polar residues" evidence="2">
    <location>
        <begin position="1"/>
        <end position="10"/>
    </location>
</feature>
<evidence type="ECO:0000256" key="1">
    <source>
        <dbReference type="ARBA" id="ARBA00008306"/>
    </source>
</evidence>
<keyword evidence="3" id="KW-0472">Membrane</keyword>
<evidence type="ECO:0000256" key="2">
    <source>
        <dbReference type="SAM" id="MobiDB-lite"/>
    </source>
</evidence>
<keyword evidence="3" id="KW-0812">Transmembrane</keyword>
<feature type="transmembrane region" description="Helical" evidence="3">
    <location>
        <begin position="498"/>
        <end position="519"/>
    </location>
</feature>
<dbReference type="RefSeq" id="XP_033535512.1">
    <property type="nucleotide sequence ID" value="XM_033678044.1"/>
</dbReference>
<protein>
    <submittedName>
        <fullName evidence="5 7">DUF155-domain-containing protein</fullName>
    </submittedName>
</protein>
<feature type="region of interest" description="Disordered" evidence="2">
    <location>
        <begin position="103"/>
        <end position="143"/>
    </location>
</feature>
<dbReference type="EMBL" id="ML975154">
    <property type="protein sequence ID" value="KAF1813881.1"/>
    <property type="molecule type" value="Genomic_DNA"/>
</dbReference>
<evidence type="ECO:0000259" key="4">
    <source>
        <dbReference type="Pfam" id="PF02582"/>
    </source>
</evidence>
<reference evidence="7" key="2">
    <citation type="submission" date="2020-04" db="EMBL/GenBank/DDBJ databases">
        <authorList>
            <consortium name="NCBI Genome Project"/>
        </authorList>
    </citation>
    <scope>NUCLEOTIDE SEQUENCE</scope>
    <source>
        <strain evidence="7">CBS 781.70</strain>
    </source>
</reference>
<reference evidence="7" key="3">
    <citation type="submission" date="2025-04" db="UniProtKB">
        <authorList>
            <consortium name="RefSeq"/>
        </authorList>
    </citation>
    <scope>IDENTIFICATION</scope>
    <source>
        <strain evidence="7">CBS 781.70</strain>
    </source>
</reference>
<feature type="region of interest" description="Disordered" evidence="2">
    <location>
        <begin position="37"/>
        <end position="72"/>
    </location>
</feature>
<dbReference type="GO" id="GO:0005739">
    <property type="term" value="C:mitochondrion"/>
    <property type="evidence" value="ECO:0007669"/>
    <property type="project" value="UniProtKB-ARBA"/>
</dbReference>
<evidence type="ECO:0000313" key="6">
    <source>
        <dbReference type="Proteomes" id="UP000504638"/>
    </source>
</evidence>
<evidence type="ECO:0000313" key="7">
    <source>
        <dbReference type="RefSeq" id="XP_033535512.1"/>
    </source>
</evidence>
<feature type="domain" description="DUF155" evidence="4">
    <location>
        <begin position="292"/>
        <end position="473"/>
    </location>
</feature>
<dbReference type="InterPro" id="IPR003734">
    <property type="entry name" value="DUF155"/>
</dbReference>
<comment type="similarity">
    <text evidence="1">Belongs to the RMD1/sif2 family.</text>
</comment>
<dbReference type="Proteomes" id="UP000504638">
    <property type="component" value="Unplaced"/>
</dbReference>
<keyword evidence="6" id="KW-1185">Reference proteome</keyword>
<dbReference type="GeneID" id="54418614"/>
<evidence type="ECO:0000256" key="3">
    <source>
        <dbReference type="SAM" id="Phobius"/>
    </source>
</evidence>
<dbReference type="PANTHER" id="PTHR16255:SF4">
    <property type="entry name" value="SPORULATION PROTEIN RMD8"/>
    <property type="match status" value="1"/>
</dbReference>
<dbReference type="PANTHER" id="PTHR16255">
    <property type="entry name" value="REQUIRED FOR MEIOTIC NUCLEAR DIVISION PROTEIN 1 HOMOLOG"/>
    <property type="match status" value="1"/>
</dbReference>
<dbReference type="InterPro" id="IPR051624">
    <property type="entry name" value="RMD1/Sad1-interacting"/>
</dbReference>
<dbReference type="AlphaFoldDB" id="A0A6G1G7H2"/>
<feature type="region of interest" description="Disordered" evidence="2">
    <location>
        <begin position="1"/>
        <end position="24"/>
    </location>
</feature>
<feature type="region of interest" description="Disordered" evidence="2">
    <location>
        <begin position="244"/>
        <end position="283"/>
    </location>
</feature>
<keyword evidence="3" id="KW-1133">Transmembrane helix</keyword>
<dbReference type="OrthoDB" id="18302at2759"/>
<feature type="compositionally biased region" description="Basic and acidic residues" evidence="2">
    <location>
        <begin position="130"/>
        <end position="143"/>
    </location>
</feature>
<sequence length="557" mass="62433">MSSTTTNNKRGPTALARSPTGQSRTKVITVDNVLAFASDMPSAQRHDREPPDRRPLMHTRTPSGRRPLEPKLTGRFVPQTIPQRTSKVSEKLVLLPETGDVIADDGKGDFAEDDLSPPSDEQLLRSLRPGPRDKSYAERLPKSRRTEKVARVTAYCTAQAYNLKATAEFVKGNHGARTKLYGDCLYCAYHLPLLGGTGGYRIRSSPILKSPGGKFMIDEEIERNEQIEYHEGFFGDTERFGARDYNVSESPSDDHRDSSGMDQGKPLDTPTSPNRPPSPPSIPANAVSFGEVFAFNYGVLVFWNFSEMQEKNILADLTFFATDSGLNLATRPQDEADFEMEEFHFEYNPYIPNPRIFNDMITLKSTDHMIKLAMAHAIAQSTKVSFFEERMQVTMNETKDIPKNLAMTGKLGMNKRQVIRIIGRLFNSRVDVNLASNVLDVPNFFWESEPTLHPLYSAVREYLEIKQRIQVLNERCQVFLDLASVLSDTVRDRKMSRLTWIVIILILGSLVVTVFEVLLRYALLSKKRNLAPLGHCPGIEPSAGMLGLPSTASLGEL</sequence>
<feature type="compositionally biased region" description="Basic and acidic residues" evidence="2">
    <location>
        <begin position="44"/>
        <end position="55"/>
    </location>
</feature>
<name>A0A6G1G7H2_9PEZI</name>
<feature type="compositionally biased region" description="Pro residues" evidence="2">
    <location>
        <begin position="273"/>
        <end position="282"/>
    </location>
</feature>
<proteinExistence type="inferred from homology"/>
<accession>A0A6G1G7H2</accession>
<gene>
    <name evidence="5 7" type="ORF">P152DRAFT_448271</name>
</gene>
<evidence type="ECO:0000313" key="5">
    <source>
        <dbReference type="EMBL" id="KAF1813881.1"/>
    </source>
</evidence>